<keyword evidence="2" id="KW-0328">Glycosyltransferase</keyword>
<keyword evidence="5" id="KW-0732">Signal</keyword>
<comment type="subcellular location">
    <subcellularLocation>
        <location evidence="1">Membrane</location>
        <topology evidence="1">Single-pass type II membrane protein</topology>
    </subcellularLocation>
</comment>
<comment type="caution">
    <text evidence="6">The sequence shown here is derived from an EMBL/GenBank/DDBJ whole genome shotgun (WGS) entry which is preliminary data.</text>
</comment>
<dbReference type="GO" id="GO:0016020">
    <property type="term" value="C:membrane"/>
    <property type="evidence" value="ECO:0007669"/>
    <property type="project" value="UniProtKB-SubCell"/>
</dbReference>
<accession>A0A250XT72</accession>
<dbReference type="InterPro" id="IPR051993">
    <property type="entry name" value="Glycosyltransferase_8"/>
</dbReference>
<dbReference type="PANTHER" id="PTHR46012:SF2">
    <property type="entry name" value="IP22168P"/>
    <property type="match status" value="1"/>
</dbReference>
<keyword evidence="4" id="KW-0812">Transmembrane</keyword>
<dbReference type="AlphaFoldDB" id="A0A250XT72"/>
<keyword evidence="4" id="KW-0735">Signal-anchor</keyword>
<dbReference type="InterPro" id="IPR029044">
    <property type="entry name" value="Nucleotide-diphossugar_trans"/>
</dbReference>
<protein>
    <submittedName>
        <fullName evidence="6">Uncharacterized protein</fullName>
    </submittedName>
</protein>
<name>A0A250XT72_9CHLO</name>
<feature type="chain" id="PRO_5012942235" evidence="5">
    <location>
        <begin position="30"/>
        <end position="384"/>
    </location>
</feature>
<dbReference type="OrthoDB" id="6513184at2759"/>
<organism evidence="6 7">
    <name type="scientific">Chlamydomonas eustigma</name>
    <dbReference type="NCBI Taxonomy" id="1157962"/>
    <lineage>
        <taxon>Eukaryota</taxon>
        <taxon>Viridiplantae</taxon>
        <taxon>Chlorophyta</taxon>
        <taxon>core chlorophytes</taxon>
        <taxon>Chlorophyceae</taxon>
        <taxon>CS clade</taxon>
        <taxon>Chlamydomonadales</taxon>
        <taxon>Chlamydomonadaceae</taxon>
        <taxon>Chlamydomonas</taxon>
    </lineage>
</organism>
<keyword evidence="7" id="KW-1185">Reference proteome</keyword>
<evidence type="ECO:0000256" key="5">
    <source>
        <dbReference type="SAM" id="SignalP"/>
    </source>
</evidence>
<feature type="signal peptide" evidence="5">
    <location>
        <begin position="1"/>
        <end position="29"/>
    </location>
</feature>
<evidence type="ECO:0000313" key="7">
    <source>
        <dbReference type="Proteomes" id="UP000232323"/>
    </source>
</evidence>
<gene>
    <name evidence="6" type="ORF">CEUSTIGMA_g13670.t1</name>
</gene>
<dbReference type="PANTHER" id="PTHR46012">
    <property type="entry name" value="IP22168P"/>
    <property type="match status" value="1"/>
</dbReference>
<evidence type="ECO:0000256" key="4">
    <source>
        <dbReference type="ARBA" id="ARBA00022968"/>
    </source>
</evidence>
<proteinExistence type="predicted"/>
<dbReference type="Proteomes" id="UP000232323">
    <property type="component" value="Unassembled WGS sequence"/>
</dbReference>
<dbReference type="EMBL" id="BEGY01000253">
    <property type="protein sequence ID" value="GAX86258.1"/>
    <property type="molecule type" value="Genomic_DNA"/>
</dbReference>
<dbReference type="GO" id="GO:0016266">
    <property type="term" value="P:protein O-linked glycosylation via N-acetyl-galactosamine"/>
    <property type="evidence" value="ECO:0007669"/>
    <property type="project" value="TreeGrafter"/>
</dbReference>
<dbReference type="Gene3D" id="3.90.550.10">
    <property type="entry name" value="Spore Coat Polysaccharide Biosynthesis Protein SpsA, Chain A"/>
    <property type="match status" value="1"/>
</dbReference>
<evidence type="ECO:0000256" key="3">
    <source>
        <dbReference type="ARBA" id="ARBA00022679"/>
    </source>
</evidence>
<evidence type="ECO:0000313" key="6">
    <source>
        <dbReference type="EMBL" id="GAX86258.1"/>
    </source>
</evidence>
<dbReference type="SUPFAM" id="SSF53448">
    <property type="entry name" value="Nucleotide-diphospho-sugar transferases"/>
    <property type="match status" value="1"/>
</dbReference>
<dbReference type="GO" id="GO:0035252">
    <property type="term" value="F:UDP-xylosyltransferase activity"/>
    <property type="evidence" value="ECO:0007669"/>
    <property type="project" value="TreeGrafter"/>
</dbReference>
<reference evidence="6 7" key="1">
    <citation type="submission" date="2017-08" db="EMBL/GenBank/DDBJ databases">
        <title>Acidophilic green algal genome provides insights into adaptation to an acidic environment.</title>
        <authorList>
            <person name="Hirooka S."/>
            <person name="Hirose Y."/>
            <person name="Kanesaki Y."/>
            <person name="Higuchi S."/>
            <person name="Fujiwara T."/>
            <person name="Onuma R."/>
            <person name="Era A."/>
            <person name="Ohbayashi R."/>
            <person name="Uzuka A."/>
            <person name="Nozaki H."/>
            <person name="Yoshikawa H."/>
            <person name="Miyagishima S.Y."/>
        </authorList>
    </citation>
    <scope>NUCLEOTIDE SEQUENCE [LARGE SCALE GENOMIC DNA]</scope>
    <source>
        <strain evidence="6 7">NIES-2499</strain>
    </source>
</reference>
<keyword evidence="3" id="KW-0808">Transferase</keyword>
<sequence>MCIGKCRHCLRMSRVFLLLLFLFLTQLRGNCEVLHIVIVVCGNRGAQAFDALKSIILGTDALNAVRIHLFAEPLESILKDVILPLDQLVKGCARGAATYKIYDIDSSHQKHDSAFWSSKEKGFWTNRYRCSAQRLYSFQALESSVDAALYVDTDTLVLQNVHQLLHQLQAMRSQSALRANHSSDVGNHFEATEACSAASTCPSRMTTSTGGIIFSAADHCALSYVQSQRVPFYEPRGLQAGVIFVNITLYRTMNVLSEMDSILSYPGFDLKEGDQDALNIYASRHQNAILVMPPEYNWWGEFADCPLKPSVSNPEALPVILHGADMRWYLPIEPEFVKLYNLFHSIDVCKPFEDRTLSFELRGRSHVIAPAFWNQNADESRISD</sequence>
<evidence type="ECO:0000256" key="1">
    <source>
        <dbReference type="ARBA" id="ARBA00004606"/>
    </source>
</evidence>
<evidence type="ECO:0000256" key="2">
    <source>
        <dbReference type="ARBA" id="ARBA00022676"/>
    </source>
</evidence>